<dbReference type="AlphaFoldDB" id="A0A0A1UE07"/>
<name>A0A0A1UE07_ENTIV</name>
<proteinExistence type="predicted"/>
<reference evidence="1 2" key="1">
    <citation type="submission" date="2012-10" db="EMBL/GenBank/DDBJ databases">
        <authorList>
            <person name="Zafar N."/>
            <person name="Inman J."/>
            <person name="Hall N."/>
            <person name="Lorenzi H."/>
            <person name="Caler E."/>
        </authorList>
    </citation>
    <scope>NUCLEOTIDE SEQUENCE [LARGE SCALE GENOMIC DNA]</scope>
    <source>
        <strain evidence="1 2">IP1</strain>
    </source>
</reference>
<organism evidence="1 2">
    <name type="scientific">Entamoeba invadens IP1</name>
    <dbReference type="NCBI Taxonomy" id="370355"/>
    <lineage>
        <taxon>Eukaryota</taxon>
        <taxon>Amoebozoa</taxon>
        <taxon>Evosea</taxon>
        <taxon>Archamoebae</taxon>
        <taxon>Mastigamoebida</taxon>
        <taxon>Entamoebidae</taxon>
        <taxon>Entamoeba</taxon>
    </lineage>
</organism>
<dbReference type="GeneID" id="14894092"/>
<dbReference type="VEuPathDB" id="AmoebaDB:EIN_247750"/>
<evidence type="ECO:0000313" key="1">
    <source>
        <dbReference type="EMBL" id="ELP94841.1"/>
    </source>
</evidence>
<keyword evidence="2" id="KW-1185">Reference proteome</keyword>
<gene>
    <name evidence="1" type="ORF">EIN_247750</name>
</gene>
<sequence>MSQPLKGKHSIARTSKSEKRLIDEKHNAAFILGMQAILITQGYTVVFHKPSKTKTLSMKLLTASIWSPDNREVFNDQVNQLIFEHKKSLLGGNHTTNKLNRLYHEKYSNIKKCLCQALVDTNIFTFVKNELSVSPFTKSGLSLKKFSRMRVGEVEKTKEEVERYGTGLYGKVTEVMYKDYTTRCTLYQVDTDQNDDFRCVCLPPPTGKGMRSSKEKTVEERPTSFEHIKNESICQSTPICELCNSGVTFTRQDKPIEKKDVKEMSYLDNDIPTQQLPHQFDTQQFQQPFQFSFHYAPEIPDDSFIQQTNPPSFEN</sequence>
<protein>
    <submittedName>
        <fullName evidence="1">Uncharacterized protein</fullName>
    </submittedName>
</protein>
<dbReference type="KEGG" id="eiv:EIN_247750"/>
<evidence type="ECO:0000313" key="2">
    <source>
        <dbReference type="Proteomes" id="UP000014680"/>
    </source>
</evidence>
<dbReference type="Proteomes" id="UP000014680">
    <property type="component" value="Unassembled WGS sequence"/>
</dbReference>
<accession>A0A0A1UE07</accession>
<dbReference type="EMBL" id="KB206169">
    <property type="protein sequence ID" value="ELP94841.1"/>
    <property type="molecule type" value="Genomic_DNA"/>
</dbReference>
<dbReference type="RefSeq" id="XP_004261612.1">
    <property type="nucleotide sequence ID" value="XM_004261564.1"/>
</dbReference>